<name>A0AA85BER4_9TREM</name>
<feature type="region of interest" description="Disordered" evidence="1">
    <location>
        <begin position="1"/>
        <end position="26"/>
    </location>
</feature>
<reference evidence="3" key="1">
    <citation type="submission" date="2023-11" db="UniProtKB">
        <authorList>
            <consortium name="WormBaseParasite"/>
        </authorList>
    </citation>
    <scope>IDENTIFICATION</scope>
</reference>
<organism evidence="2 3">
    <name type="scientific">Schistosoma mattheei</name>
    <dbReference type="NCBI Taxonomy" id="31246"/>
    <lineage>
        <taxon>Eukaryota</taxon>
        <taxon>Metazoa</taxon>
        <taxon>Spiralia</taxon>
        <taxon>Lophotrochozoa</taxon>
        <taxon>Platyhelminthes</taxon>
        <taxon>Trematoda</taxon>
        <taxon>Digenea</taxon>
        <taxon>Strigeidida</taxon>
        <taxon>Schistosomatoidea</taxon>
        <taxon>Schistosomatidae</taxon>
        <taxon>Schistosoma</taxon>
    </lineage>
</organism>
<feature type="compositionally biased region" description="Basic residues" evidence="1">
    <location>
        <begin position="49"/>
        <end position="64"/>
    </location>
</feature>
<dbReference type="AlphaFoldDB" id="A0AA85BER4"/>
<dbReference type="Proteomes" id="UP000050791">
    <property type="component" value="Unassembled WGS sequence"/>
</dbReference>
<sequence length="150" mass="18609">MTDSSYYDYKPNSMNHNEGYKTKSNEHYDKHKVNYEQYFKNYDQYYHHKHKHHHHHHHHHRHHDHDHGDHGHDDHDHSHSHEHSSKEDNNLKTISSEWIYDKLKEYLTCIYEKQINCEDQFVTELQLKLLKMQSNKQKMMNIMNQSHRNM</sequence>
<evidence type="ECO:0000313" key="3">
    <source>
        <dbReference type="WBParaSite" id="SMTH1_51700.1"/>
    </source>
</evidence>
<feature type="compositionally biased region" description="Basic and acidic residues" evidence="1">
    <location>
        <begin position="65"/>
        <end position="89"/>
    </location>
</feature>
<dbReference type="WBParaSite" id="SMTH1_51700.1">
    <property type="protein sequence ID" value="SMTH1_51700.1"/>
    <property type="gene ID" value="SMTH1_51700"/>
</dbReference>
<feature type="region of interest" description="Disordered" evidence="1">
    <location>
        <begin position="49"/>
        <end position="89"/>
    </location>
</feature>
<evidence type="ECO:0000313" key="2">
    <source>
        <dbReference type="Proteomes" id="UP000050791"/>
    </source>
</evidence>
<protein>
    <submittedName>
        <fullName evidence="3">Uncharacterized protein</fullName>
    </submittedName>
</protein>
<accession>A0AA85BER4</accession>
<evidence type="ECO:0000256" key="1">
    <source>
        <dbReference type="SAM" id="MobiDB-lite"/>
    </source>
</evidence>
<proteinExistence type="predicted"/>